<accession>A0A7J7LQG6</accession>
<dbReference type="Gene3D" id="3.40.50.11320">
    <property type="match status" value="1"/>
</dbReference>
<dbReference type="SUPFAM" id="SSF53474">
    <property type="entry name" value="alpha/beta-Hydrolases"/>
    <property type="match status" value="1"/>
</dbReference>
<dbReference type="EC" id="3.4.16.-" evidence="8"/>
<dbReference type="InterPro" id="IPR029058">
    <property type="entry name" value="AB_hydrolase_fold"/>
</dbReference>
<evidence type="ECO:0000256" key="3">
    <source>
        <dbReference type="ARBA" id="ARBA00022670"/>
    </source>
</evidence>
<dbReference type="PANTHER" id="PTHR11802:SF32">
    <property type="entry name" value="SERINE CARBOXYPEPTIDASE-LIKE 29"/>
    <property type="match status" value="1"/>
</dbReference>
<dbReference type="FunFam" id="3.40.50.11320:FF:000001">
    <property type="entry name" value="Carboxypeptidase"/>
    <property type="match status" value="1"/>
</dbReference>
<evidence type="ECO:0000256" key="8">
    <source>
        <dbReference type="RuleBase" id="RU361156"/>
    </source>
</evidence>
<organism evidence="9 10">
    <name type="scientific">Kingdonia uniflora</name>
    <dbReference type="NCBI Taxonomy" id="39325"/>
    <lineage>
        <taxon>Eukaryota</taxon>
        <taxon>Viridiplantae</taxon>
        <taxon>Streptophyta</taxon>
        <taxon>Embryophyta</taxon>
        <taxon>Tracheophyta</taxon>
        <taxon>Spermatophyta</taxon>
        <taxon>Magnoliopsida</taxon>
        <taxon>Ranunculales</taxon>
        <taxon>Circaeasteraceae</taxon>
        <taxon>Kingdonia</taxon>
    </lineage>
</organism>
<keyword evidence="5 8" id="KW-0378">Hydrolase</keyword>
<dbReference type="Proteomes" id="UP000541444">
    <property type="component" value="Unassembled WGS sequence"/>
</dbReference>
<dbReference type="GO" id="GO:0004185">
    <property type="term" value="F:serine-type carboxypeptidase activity"/>
    <property type="evidence" value="ECO:0007669"/>
    <property type="project" value="UniProtKB-UniRule"/>
</dbReference>
<dbReference type="InterPro" id="IPR018202">
    <property type="entry name" value="Ser_caboxypep_ser_AS"/>
</dbReference>
<dbReference type="FunFam" id="3.40.50.1820:FF:000013">
    <property type="entry name" value="Carboxypeptidase"/>
    <property type="match status" value="1"/>
</dbReference>
<keyword evidence="3 8" id="KW-0645">Protease</keyword>
<name>A0A7J7LQG6_9MAGN</name>
<evidence type="ECO:0000256" key="1">
    <source>
        <dbReference type="ARBA" id="ARBA00009431"/>
    </source>
</evidence>
<dbReference type="EMBL" id="JACGCM010002112">
    <property type="protein sequence ID" value="KAF6144788.1"/>
    <property type="molecule type" value="Genomic_DNA"/>
</dbReference>
<sequence length="469" mass="52881">MQTWLFLFLYLSIILILLQWGSCSSSYSEQESDRVSILPGQAFNVNFAHYSGYITVNEESGRALFYWFFEAVEDPSSKPLLLWLNGGPGCSSIAYGEAEEVGPFHIKSDGKTPYLNPYSWNKVANVLFIDSPVGVGYSYSNNSKDLLDNGDERTAKDSLAFLLNWLKRYPQYKGRNFYLSGESYAGHYVPQLAQSIMRYRKSTGDDSIKLKGYLVGNALTDDFHDYLGLFQFWWSAGLISDQTFKRLNIYCDFQLFIQPSSRCDKILDIASEEFGNIDPYSIYTPSCTSNVSFPSNKLLKRLHSARRLGEKYDPCTEKHSTVYFNLVEVQKALHVNPAVAPSKWETCSDVVGSNWKDSPKSVLDIYRELVSAGLRIWMFSGDTDAVIPTASTRLSIDALKLPTISPWRAWYHDRQVGGWTQGYDGLTFVSVRGAGHEVPLHRPQLALVLIKAFLSGTTMPTLPQVITDS</sequence>
<evidence type="ECO:0000256" key="5">
    <source>
        <dbReference type="ARBA" id="ARBA00022801"/>
    </source>
</evidence>
<dbReference type="GO" id="GO:0005773">
    <property type="term" value="C:vacuole"/>
    <property type="evidence" value="ECO:0007669"/>
    <property type="project" value="TreeGrafter"/>
</dbReference>
<evidence type="ECO:0000313" key="9">
    <source>
        <dbReference type="EMBL" id="KAF6144788.1"/>
    </source>
</evidence>
<reference evidence="9 10" key="1">
    <citation type="journal article" date="2020" name="IScience">
        <title>Genome Sequencing of the Endangered Kingdonia uniflora (Circaeasteraceae, Ranunculales) Reveals Potential Mechanisms of Evolutionary Specialization.</title>
        <authorList>
            <person name="Sun Y."/>
            <person name="Deng T."/>
            <person name="Zhang A."/>
            <person name="Moore M.J."/>
            <person name="Landis J.B."/>
            <person name="Lin N."/>
            <person name="Zhang H."/>
            <person name="Zhang X."/>
            <person name="Huang J."/>
            <person name="Zhang X."/>
            <person name="Sun H."/>
            <person name="Wang H."/>
        </authorList>
    </citation>
    <scope>NUCLEOTIDE SEQUENCE [LARGE SCALE GENOMIC DNA]</scope>
    <source>
        <strain evidence="9">TB1705</strain>
        <tissue evidence="9">Leaf</tissue>
    </source>
</reference>
<gene>
    <name evidence="9" type="ORF">GIB67_016862</name>
</gene>
<dbReference type="PROSITE" id="PS00131">
    <property type="entry name" value="CARBOXYPEPT_SER_SER"/>
    <property type="match status" value="1"/>
</dbReference>
<dbReference type="PROSITE" id="PS00560">
    <property type="entry name" value="CARBOXYPEPT_SER_HIS"/>
    <property type="match status" value="1"/>
</dbReference>
<evidence type="ECO:0000313" key="10">
    <source>
        <dbReference type="Proteomes" id="UP000541444"/>
    </source>
</evidence>
<dbReference type="Pfam" id="PF00450">
    <property type="entry name" value="Peptidase_S10"/>
    <property type="match status" value="1"/>
</dbReference>
<dbReference type="InterPro" id="IPR033124">
    <property type="entry name" value="Ser_caboxypep_his_AS"/>
</dbReference>
<comment type="similarity">
    <text evidence="1 8">Belongs to the peptidase S10 family.</text>
</comment>
<feature type="chain" id="PRO_5029947548" description="Carboxypeptidase" evidence="8">
    <location>
        <begin position="24"/>
        <end position="469"/>
    </location>
</feature>
<dbReference type="OrthoDB" id="443318at2759"/>
<keyword evidence="4 8" id="KW-0732">Signal</keyword>
<comment type="caution">
    <text evidence="9">The sequence shown here is derived from an EMBL/GenBank/DDBJ whole genome shotgun (WGS) entry which is preliminary data.</text>
</comment>
<dbReference type="Gene3D" id="3.40.50.1820">
    <property type="entry name" value="alpha/beta hydrolase"/>
    <property type="match status" value="1"/>
</dbReference>
<dbReference type="AlphaFoldDB" id="A0A7J7LQG6"/>
<keyword evidence="7" id="KW-0325">Glycoprotein</keyword>
<evidence type="ECO:0000256" key="6">
    <source>
        <dbReference type="ARBA" id="ARBA00023157"/>
    </source>
</evidence>
<keyword evidence="6" id="KW-1015">Disulfide bond</keyword>
<keyword evidence="10" id="KW-1185">Reference proteome</keyword>
<keyword evidence="2 8" id="KW-0121">Carboxypeptidase</keyword>
<evidence type="ECO:0000256" key="2">
    <source>
        <dbReference type="ARBA" id="ARBA00022645"/>
    </source>
</evidence>
<dbReference type="InterPro" id="IPR001563">
    <property type="entry name" value="Peptidase_S10"/>
</dbReference>
<evidence type="ECO:0000256" key="4">
    <source>
        <dbReference type="ARBA" id="ARBA00022729"/>
    </source>
</evidence>
<dbReference type="Gene3D" id="6.10.250.940">
    <property type="match status" value="1"/>
</dbReference>
<dbReference type="PRINTS" id="PR00724">
    <property type="entry name" value="CRBOXYPTASEC"/>
</dbReference>
<feature type="signal peptide" evidence="8">
    <location>
        <begin position="1"/>
        <end position="23"/>
    </location>
</feature>
<dbReference type="GO" id="GO:0006508">
    <property type="term" value="P:proteolysis"/>
    <property type="evidence" value="ECO:0007669"/>
    <property type="project" value="UniProtKB-KW"/>
</dbReference>
<proteinExistence type="inferred from homology"/>
<protein>
    <recommendedName>
        <fullName evidence="8">Carboxypeptidase</fullName>
        <ecNumber evidence="8">3.4.16.-</ecNumber>
    </recommendedName>
</protein>
<dbReference type="PANTHER" id="PTHR11802">
    <property type="entry name" value="SERINE PROTEASE FAMILY S10 SERINE CARBOXYPEPTIDASE"/>
    <property type="match status" value="1"/>
</dbReference>
<evidence type="ECO:0000256" key="7">
    <source>
        <dbReference type="ARBA" id="ARBA00023180"/>
    </source>
</evidence>